<name>A0A1R0GRM5_9FUNG</name>
<proteinExistence type="predicted"/>
<feature type="region of interest" description="Disordered" evidence="1">
    <location>
        <begin position="29"/>
        <end position="52"/>
    </location>
</feature>
<dbReference type="EMBL" id="LSSL01004302">
    <property type="protein sequence ID" value="OLY79557.1"/>
    <property type="molecule type" value="Genomic_DNA"/>
</dbReference>
<keyword evidence="3" id="KW-1185">Reference proteome</keyword>
<evidence type="ECO:0000313" key="2">
    <source>
        <dbReference type="EMBL" id="OLY79557.1"/>
    </source>
</evidence>
<protein>
    <submittedName>
        <fullName evidence="2">Uncharacterized protein</fullName>
    </submittedName>
</protein>
<dbReference type="Proteomes" id="UP000187455">
    <property type="component" value="Unassembled WGS sequence"/>
</dbReference>
<evidence type="ECO:0000313" key="3">
    <source>
        <dbReference type="Proteomes" id="UP000187455"/>
    </source>
</evidence>
<accession>A0A1R0GRM5</accession>
<evidence type="ECO:0000256" key="1">
    <source>
        <dbReference type="SAM" id="MobiDB-lite"/>
    </source>
</evidence>
<comment type="caution">
    <text evidence="2">The sequence shown here is derived from an EMBL/GenBank/DDBJ whole genome shotgun (WGS) entry which is preliminary data.</text>
</comment>
<reference evidence="2 3" key="1">
    <citation type="journal article" date="2016" name="Mol. Biol. Evol.">
        <title>Genome-Wide Survey of Gut Fungi (Harpellales) Reveals the First Horizontally Transferred Ubiquitin Gene from a Mosquito Host.</title>
        <authorList>
            <person name="Wang Y."/>
            <person name="White M.M."/>
            <person name="Kvist S."/>
            <person name="Moncalvo J.M."/>
        </authorList>
    </citation>
    <scope>NUCLEOTIDE SEQUENCE [LARGE SCALE GENOMIC DNA]</scope>
    <source>
        <strain evidence="2 3">ALG-7-W6</strain>
    </source>
</reference>
<dbReference type="AlphaFoldDB" id="A0A1R0GRM5"/>
<organism evidence="2 3">
    <name type="scientific">Smittium mucronatum</name>
    <dbReference type="NCBI Taxonomy" id="133383"/>
    <lineage>
        <taxon>Eukaryota</taxon>
        <taxon>Fungi</taxon>
        <taxon>Fungi incertae sedis</taxon>
        <taxon>Zoopagomycota</taxon>
        <taxon>Kickxellomycotina</taxon>
        <taxon>Harpellomycetes</taxon>
        <taxon>Harpellales</taxon>
        <taxon>Legeriomycetaceae</taxon>
        <taxon>Smittium</taxon>
    </lineage>
</organism>
<gene>
    <name evidence="2" type="ORF">AYI68_g6368</name>
</gene>
<sequence>MSQEKEHIGFRNANELLVLIPNEKCLVPERFTESNGNQGLPLPPPPPPPPPP</sequence>
<feature type="non-terminal residue" evidence="2">
    <location>
        <position position="52"/>
    </location>
</feature>
<feature type="compositionally biased region" description="Pro residues" evidence="1">
    <location>
        <begin position="41"/>
        <end position="52"/>
    </location>
</feature>